<dbReference type="Proteomes" id="UP000002601">
    <property type="component" value="Chromosome"/>
</dbReference>
<keyword evidence="3 4" id="KW-0408">Iron</keyword>
<feature type="chain" id="PRO_5002959906" description="Cytochrome c domain-containing protein" evidence="5">
    <location>
        <begin position="26"/>
        <end position="95"/>
    </location>
</feature>
<keyword evidence="1 4" id="KW-0349">Heme</keyword>
<dbReference type="RefSeq" id="WP_015852375.1">
    <property type="nucleotide sequence ID" value="NC_012881.1"/>
</dbReference>
<dbReference type="GO" id="GO:0020037">
    <property type="term" value="F:heme binding"/>
    <property type="evidence" value="ECO:0007669"/>
    <property type="project" value="InterPro"/>
</dbReference>
<dbReference type="SUPFAM" id="SSF46626">
    <property type="entry name" value="Cytochrome c"/>
    <property type="match status" value="1"/>
</dbReference>
<dbReference type="STRING" id="526222.Desal_2503"/>
<feature type="domain" description="Cytochrome c" evidence="6">
    <location>
        <begin position="23"/>
        <end position="95"/>
    </location>
</feature>
<dbReference type="InterPro" id="IPR009056">
    <property type="entry name" value="Cyt_c-like_dom"/>
</dbReference>
<keyword evidence="2 4" id="KW-0479">Metal-binding</keyword>
<keyword evidence="8" id="KW-1185">Reference proteome</keyword>
<dbReference type="GO" id="GO:0009055">
    <property type="term" value="F:electron transfer activity"/>
    <property type="evidence" value="ECO:0007669"/>
    <property type="project" value="InterPro"/>
</dbReference>
<keyword evidence="5" id="KW-0732">Signal</keyword>
<protein>
    <recommendedName>
        <fullName evidence="6">Cytochrome c domain-containing protein</fullName>
    </recommendedName>
</protein>
<dbReference type="AlphaFoldDB" id="C6BY29"/>
<evidence type="ECO:0000256" key="2">
    <source>
        <dbReference type="ARBA" id="ARBA00022723"/>
    </source>
</evidence>
<organism evidence="7 8">
    <name type="scientific">Maridesulfovibrio salexigens (strain ATCC 14822 / DSM 2638 / NCIMB 8403 / VKM B-1763)</name>
    <name type="common">Desulfovibrio salexigens</name>
    <dbReference type="NCBI Taxonomy" id="526222"/>
    <lineage>
        <taxon>Bacteria</taxon>
        <taxon>Pseudomonadati</taxon>
        <taxon>Thermodesulfobacteriota</taxon>
        <taxon>Desulfovibrionia</taxon>
        <taxon>Desulfovibrionales</taxon>
        <taxon>Desulfovibrionaceae</taxon>
        <taxon>Maridesulfovibrio</taxon>
    </lineage>
</organism>
<accession>C6BY29</accession>
<sequence>MKLALSLIVAALFTISGLGLSTSGAADGSSLVLTKCTSCHSLKRVCRGLGKKDLAAWEKTNQRMADMGMTITADELDAISNYLANAKPGESPVCK</sequence>
<feature type="signal peptide" evidence="5">
    <location>
        <begin position="1"/>
        <end position="25"/>
    </location>
</feature>
<dbReference type="eggNOG" id="ENOG502ZQ8C">
    <property type="taxonomic scope" value="Bacteria"/>
</dbReference>
<gene>
    <name evidence="7" type="ordered locus">Desal_2503</name>
</gene>
<evidence type="ECO:0000259" key="6">
    <source>
        <dbReference type="PROSITE" id="PS51007"/>
    </source>
</evidence>
<evidence type="ECO:0000256" key="1">
    <source>
        <dbReference type="ARBA" id="ARBA00022617"/>
    </source>
</evidence>
<name>C6BY29_MARSD</name>
<dbReference type="OrthoDB" id="258660at2"/>
<dbReference type="HOGENOM" id="CLU_176881_0_0_7"/>
<reference evidence="7 8" key="1">
    <citation type="submission" date="2009-06" db="EMBL/GenBank/DDBJ databases">
        <title>Complete sequence of Desulfovibrio salexigens DSM 2638.</title>
        <authorList>
            <consortium name="US DOE Joint Genome Institute"/>
            <person name="Lucas S."/>
            <person name="Copeland A."/>
            <person name="Lapidus A."/>
            <person name="Glavina del Rio T."/>
            <person name="Tice H."/>
            <person name="Bruce D."/>
            <person name="Goodwin L."/>
            <person name="Pitluck S."/>
            <person name="Munk A.C."/>
            <person name="Brettin T."/>
            <person name="Detter J.C."/>
            <person name="Han C."/>
            <person name="Tapia R."/>
            <person name="Larimer F."/>
            <person name="Land M."/>
            <person name="Hauser L."/>
            <person name="Kyrpides N."/>
            <person name="Anderson I."/>
            <person name="Wall J.D."/>
            <person name="Arkin A.P."/>
            <person name="Dehal P."/>
            <person name="Chivian D."/>
            <person name="Giles B."/>
            <person name="Hazen T.C."/>
        </authorList>
    </citation>
    <scope>NUCLEOTIDE SEQUENCE [LARGE SCALE GENOMIC DNA]</scope>
    <source>
        <strain evidence="8">ATCC 14822 / DSM 2638 / NCIMB 8403 / VKM B-1763</strain>
    </source>
</reference>
<dbReference type="KEGG" id="dsa:Desal_2503"/>
<evidence type="ECO:0000313" key="7">
    <source>
        <dbReference type="EMBL" id="ACS80559.1"/>
    </source>
</evidence>
<dbReference type="EMBL" id="CP001649">
    <property type="protein sequence ID" value="ACS80559.1"/>
    <property type="molecule type" value="Genomic_DNA"/>
</dbReference>
<evidence type="ECO:0000256" key="5">
    <source>
        <dbReference type="SAM" id="SignalP"/>
    </source>
</evidence>
<dbReference type="InterPro" id="IPR036909">
    <property type="entry name" value="Cyt_c-like_dom_sf"/>
</dbReference>
<dbReference type="PROSITE" id="PS51007">
    <property type="entry name" value="CYTC"/>
    <property type="match status" value="1"/>
</dbReference>
<proteinExistence type="predicted"/>
<evidence type="ECO:0000256" key="3">
    <source>
        <dbReference type="ARBA" id="ARBA00023004"/>
    </source>
</evidence>
<evidence type="ECO:0000313" key="8">
    <source>
        <dbReference type="Proteomes" id="UP000002601"/>
    </source>
</evidence>
<dbReference type="GO" id="GO:0046872">
    <property type="term" value="F:metal ion binding"/>
    <property type="evidence" value="ECO:0007669"/>
    <property type="project" value="UniProtKB-KW"/>
</dbReference>
<evidence type="ECO:0000256" key="4">
    <source>
        <dbReference type="PROSITE-ProRule" id="PRU00433"/>
    </source>
</evidence>
<dbReference type="Gene3D" id="1.10.760.10">
    <property type="entry name" value="Cytochrome c-like domain"/>
    <property type="match status" value="1"/>
</dbReference>